<feature type="chain" id="PRO_5036976912" evidence="1">
    <location>
        <begin position="22"/>
        <end position="114"/>
    </location>
</feature>
<accession>A0A930YU87</accession>
<dbReference type="RefSeq" id="WP_194738380.1">
    <property type="nucleotide sequence ID" value="NZ_JADKYY010000001.1"/>
</dbReference>
<dbReference type="Proteomes" id="UP000694480">
    <property type="component" value="Unassembled WGS sequence"/>
</dbReference>
<keyword evidence="1" id="KW-0732">Signal</keyword>
<evidence type="ECO:0000313" key="3">
    <source>
        <dbReference type="Proteomes" id="UP000694480"/>
    </source>
</evidence>
<gene>
    <name evidence="2" type="ORF">IC612_01430</name>
</gene>
<feature type="signal peptide" evidence="1">
    <location>
        <begin position="1"/>
        <end position="21"/>
    </location>
</feature>
<dbReference type="EMBL" id="JADKYY010000001">
    <property type="protein sequence ID" value="MBF5026457.1"/>
    <property type="molecule type" value="Genomic_DNA"/>
</dbReference>
<dbReference type="Pfam" id="PF03928">
    <property type="entry name" value="HbpS-like"/>
    <property type="match status" value="1"/>
</dbReference>
<keyword evidence="3" id="KW-1185">Reference proteome</keyword>
<dbReference type="AlphaFoldDB" id="A0A930YU87"/>
<evidence type="ECO:0000313" key="2">
    <source>
        <dbReference type="EMBL" id="MBF5026457.1"/>
    </source>
</evidence>
<evidence type="ECO:0000256" key="1">
    <source>
        <dbReference type="SAM" id="SignalP"/>
    </source>
</evidence>
<sequence length="114" mass="12432">MNIIKVYLPTFLFLISTWSFAQKGSENSSVRTISNLTSKGALQVAEHTIQNAALQGKTITVVVVDASGTVIVVIKGDGVGPHNTQASEKKTLPLYQPKLRRLPFLEEHSSIVTR</sequence>
<reference evidence="2" key="1">
    <citation type="submission" date="2020-11" db="EMBL/GenBank/DDBJ databases">
        <title>Genome seq and assembly of Planobacterium sp.</title>
        <authorList>
            <person name="Chhetri G."/>
        </authorList>
    </citation>
    <scope>NUCLEOTIDE SEQUENCE</scope>
    <source>
        <strain evidence="2">GCR5</strain>
    </source>
</reference>
<protein>
    <submittedName>
        <fullName evidence="2">Heme-binding protein</fullName>
    </submittedName>
</protein>
<dbReference type="InterPro" id="IPR005624">
    <property type="entry name" value="PduO/GlcC-like"/>
</dbReference>
<comment type="caution">
    <text evidence="2">The sequence shown here is derived from an EMBL/GenBank/DDBJ whole genome shotgun (WGS) entry which is preliminary data.</text>
</comment>
<dbReference type="Gene3D" id="3.30.450.150">
    <property type="entry name" value="Haem-degrading domain"/>
    <property type="match status" value="1"/>
</dbReference>
<dbReference type="InterPro" id="IPR038084">
    <property type="entry name" value="PduO/GlcC-like_sf"/>
</dbReference>
<organism evidence="2 3">
    <name type="scientific">Planobacterium oryzisoli</name>
    <dbReference type="NCBI Taxonomy" id="2771435"/>
    <lineage>
        <taxon>Bacteria</taxon>
        <taxon>Pseudomonadati</taxon>
        <taxon>Bacteroidota</taxon>
        <taxon>Flavobacteriia</taxon>
        <taxon>Flavobacteriales</taxon>
        <taxon>Weeksellaceae</taxon>
        <taxon>Chryseobacterium group</taxon>
        <taxon>Chryseobacterium</taxon>
    </lineage>
</organism>
<dbReference type="SUPFAM" id="SSF143744">
    <property type="entry name" value="GlcG-like"/>
    <property type="match status" value="1"/>
</dbReference>
<proteinExistence type="predicted"/>
<name>A0A930YU87_9FLAO</name>